<sequence length="413" mass="44675">MIISAVFLLLIFIIGLILRRLERTIITAPIIFTVAGMVLFFVAPVMVERETHTETILLISEIALVLVLFTDATRIGLRAVTKSENLTDRLLGIGMPLTIIVGTITGKLLFTGLTIWEAAILATFLAPTDAGLGQVVVNSRLVPARIRQALNVEAGLNDGLSMPFLMLFISLALVSHPLQNPEWFIFTLKQVVFGVLVGLLFGWMGGWLMGKAKQRDWMAESLGQLSLLAVAFLAWGMAGQIGGNGFIAAFVAGLAVRRGFEDAGDQALEFSEAWGQILVAFVFFIFGVIAASRLGNFGATVVLYAILSLTLVRMLPVAIAMIRTKLKPATVVFMGWFGPRGLASIVLGLVYLEQEAALPGEKLIILSLIATVLLSIFAHGISASPGIKLYARQIEGLPDDAPEYREVVELPTR</sequence>
<dbReference type="PANTHER" id="PTHR32507:SF8">
    <property type="entry name" value="CNH1P"/>
    <property type="match status" value="1"/>
</dbReference>
<dbReference type="GO" id="GO:0005886">
    <property type="term" value="C:plasma membrane"/>
    <property type="evidence" value="ECO:0007669"/>
    <property type="project" value="UniProtKB-SubCell"/>
</dbReference>
<gene>
    <name evidence="10" type="ORF">S01H4_07085</name>
</gene>
<evidence type="ECO:0000256" key="6">
    <source>
        <dbReference type="ARBA" id="ARBA00023065"/>
    </source>
</evidence>
<dbReference type="GO" id="GO:0015297">
    <property type="term" value="F:antiporter activity"/>
    <property type="evidence" value="ECO:0007669"/>
    <property type="project" value="UniProtKB-KW"/>
</dbReference>
<feature type="transmembrane region" description="Helical" evidence="8">
    <location>
        <begin position="90"/>
        <end position="110"/>
    </location>
</feature>
<dbReference type="AlphaFoldDB" id="X0ZLW9"/>
<keyword evidence="4 8" id="KW-0812">Transmembrane</keyword>
<organism evidence="10">
    <name type="scientific">marine sediment metagenome</name>
    <dbReference type="NCBI Taxonomy" id="412755"/>
    <lineage>
        <taxon>unclassified sequences</taxon>
        <taxon>metagenomes</taxon>
        <taxon>ecological metagenomes</taxon>
    </lineage>
</organism>
<evidence type="ECO:0000256" key="8">
    <source>
        <dbReference type="SAM" id="Phobius"/>
    </source>
</evidence>
<name>X0ZLW9_9ZZZZ</name>
<feature type="transmembrane region" description="Helical" evidence="8">
    <location>
        <begin position="6"/>
        <end position="21"/>
    </location>
</feature>
<feature type="transmembrane region" description="Helical" evidence="8">
    <location>
        <begin position="53"/>
        <end position="69"/>
    </location>
</feature>
<feature type="domain" description="Cation/H+ exchanger transmembrane" evidence="9">
    <location>
        <begin position="9"/>
        <end position="385"/>
    </location>
</feature>
<feature type="transmembrane region" description="Helical" evidence="8">
    <location>
        <begin position="329"/>
        <end position="351"/>
    </location>
</feature>
<accession>X0ZLW9</accession>
<reference evidence="10" key="1">
    <citation type="journal article" date="2014" name="Front. Microbiol.">
        <title>High frequency of phylogenetically diverse reductive dehalogenase-homologous genes in deep subseafloor sedimentary metagenomes.</title>
        <authorList>
            <person name="Kawai M."/>
            <person name="Futagami T."/>
            <person name="Toyoda A."/>
            <person name="Takaki Y."/>
            <person name="Nishi S."/>
            <person name="Hori S."/>
            <person name="Arai W."/>
            <person name="Tsubouchi T."/>
            <person name="Morono Y."/>
            <person name="Uchiyama I."/>
            <person name="Ito T."/>
            <person name="Fujiyama A."/>
            <person name="Inagaki F."/>
            <person name="Takami H."/>
        </authorList>
    </citation>
    <scope>NUCLEOTIDE SEQUENCE</scope>
    <source>
        <strain evidence="10">Expedition CK06-06</strain>
    </source>
</reference>
<dbReference type="Pfam" id="PF00999">
    <property type="entry name" value="Na_H_Exchanger"/>
    <property type="match status" value="1"/>
</dbReference>
<keyword evidence="3" id="KW-0050">Antiport</keyword>
<evidence type="ECO:0000256" key="1">
    <source>
        <dbReference type="ARBA" id="ARBA00004651"/>
    </source>
</evidence>
<dbReference type="PANTHER" id="PTHR32507">
    <property type="entry name" value="NA(+)/H(+) ANTIPORTER 1"/>
    <property type="match status" value="1"/>
</dbReference>
<protein>
    <recommendedName>
        <fullName evidence="9">Cation/H+ exchanger transmembrane domain-containing protein</fullName>
    </recommendedName>
</protein>
<comment type="subcellular location">
    <subcellularLocation>
        <location evidence="1">Cell membrane</location>
        <topology evidence="1">Multi-pass membrane protein</topology>
    </subcellularLocation>
</comment>
<keyword evidence="2" id="KW-0813">Transport</keyword>
<evidence type="ECO:0000313" key="10">
    <source>
        <dbReference type="EMBL" id="GAG59072.1"/>
    </source>
</evidence>
<feature type="transmembrane region" description="Helical" evidence="8">
    <location>
        <begin position="160"/>
        <end position="178"/>
    </location>
</feature>
<evidence type="ECO:0000256" key="3">
    <source>
        <dbReference type="ARBA" id="ARBA00022449"/>
    </source>
</evidence>
<dbReference type="InterPro" id="IPR006153">
    <property type="entry name" value="Cation/H_exchanger_TM"/>
</dbReference>
<keyword evidence="7 8" id="KW-0472">Membrane</keyword>
<evidence type="ECO:0000256" key="7">
    <source>
        <dbReference type="ARBA" id="ARBA00023136"/>
    </source>
</evidence>
<feature type="transmembrane region" description="Helical" evidence="8">
    <location>
        <begin position="277"/>
        <end position="295"/>
    </location>
</feature>
<evidence type="ECO:0000256" key="5">
    <source>
        <dbReference type="ARBA" id="ARBA00022989"/>
    </source>
</evidence>
<dbReference type="EMBL" id="BART01002272">
    <property type="protein sequence ID" value="GAG59072.1"/>
    <property type="molecule type" value="Genomic_DNA"/>
</dbReference>
<feature type="transmembrane region" description="Helical" evidence="8">
    <location>
        <begin position="229"/>
        <end position="256"/>
    </location>
</feature>
<evidence type="ECO:0000259" key="9">
    <source>
        <dbReference type="Pfam" id="PF00999"/>
    </source>
</evidence>
<evidence type="ECO:0000256" key="4">
    <source>
        <dbReference type="ARBA" id="ARBA00022692"/>
    </source>
</evidence>
<feature type="transmembrane region" description="Helical" evidence="8">
    <location>
        <begin position="363"/>
        <end position="383"/>
    </location>
</feature>
<feature type="transmembrane region" description="Helical" evidence="8">
    <location>
        <begin position="190"/>
        <end position="209"/>
    </location>
</feature>
<keyword evidence="6" id="KW-0406">Ion transport</keyword>
<keyword evidence="5 8" id="KW-1133">Transmembrane helix</keyword>
<evidence type="ECO:0000256" key="2">
    <source>
        <dbReference type="ARBA" id="ARBA00022448"/>
    </source>
</evidence>
<proteinExistence type="predicted"/>
<comment type="caution">
    <text evidence="10">The sequence shown here is derived from an EMBL/GenBank/DDBJ whole genome shotgun (WGS) entry which is preliminary data.</text>
</comment>
<feature type="transmembrane region" description="Helical" evidence="8">
    <location>
        <begin position="28"/>
        <end position="47"/>
    </location>
</feature>
<feature type="transmembrane region" description="Helical" evidence="8">
    <location>
        <begin position="301"/>
        <end position="322"/>
    </location>
</feature>
<dbReference type="GO" id="GO:1902600">
    <property type="term" value="P:proton transmembrane transport"/>
    <property type="evidence" value="ECO:0007669"/>
    <property type="project" value="InterPro"/>
</dbReference>